<evidence type="ECO:0000313" key="9">
    <source>
        <dbReference type="EMBL" id="ADE77019.1"/>
    </source>
</evidence>
<sequence length="192" mass="21728">MYSVAAQIVVDRDMRILNVSTGYSGGYSDSHVLKLSRMYTEVVSNGLLDGQSLLLHGTEVPLYLIGDLGYPLKTWLLTPYYAQNRSAWEEAFNRKHGQVHSIVSMTSHVLKRWGVLAQKMRVSLKMATATIGACCVLHNMMFDWNEGLELEDYALLHSEQPLQEPEQGDVEIDYEIGRRIRDALAMEVYGQT</sequence>
<evidence type="ECO:0000256" key="1">
    <source>
        <dbReference type="ARBA" id="ARBA00001968"/>
    </source>
</evidence>
<keyword evidence="6" id="KW-0378">Hydrolase</keyword>
<evidence type="ECO:0000256" key="3">
    <source>
        <dbReference type="ARBA" id="ARBA00006958"/>
    </source>
</evidence>
<dbReference type="GO" id="GO:0046872">
    <property type="term" value="F:metal ion binding"/>
    <property type="evidence" value="ECO:0007669"/>
    <property type="project" value="UniProtKB-KW"/>
</dbReference>
<dbReference type="PANTHER" id="PTHR22930:SF190">
    <property type="entry name" value="OS06G0164500 PROTEIN"/>
    <property type="match status" value="1"/>
</dbReference>
<keyword evidence="4" id="KW-0540">Nuclease</keyword>
<dbReference type="GO" id="GO:0004518">
    <property type="term" value="F:nuclease activity"/>
    <property type="evidence" value="ECO:0007669"/>
    <property type="project" value="UniProtKB-KW"/>
</dbReference>
<dbReference type="AlphaFoldDB" id="D5ABV0"/>
<organism evidence="9">
    <name type="scientific">Picea sitchensis</name>
    <name type="common">Sitka spruce</name>
    <name type="synonym">Pinus sitchensis</name>
    <dbReference type="NCBI Taxonomy" id="3332"/>
    <lineage>
        <taxon>Eukaryota</taxon>
        <taxon>Viridiplantae</taxon>
        <taxon>Streptophyta</taxon>
        <taxon>Embryophyta</taxon>
        <taxon>Tracheophyta</taxon>
        <taxon>Spermatophyta</taxon>
        <taxon>Pinopsida</taxon>
        <taxon>Pinidae</taxon>
        <taxon>Conifers I</taxon>
        <taxon>Pinales</taxon>
        <taxon>Pinaceae</taxon>
        <taxon>Picea</taxon>
    </lineage>
</organism>
<dbReference type="InterPro" id="IPR027806">
    <property type="entry name" value="HARBI1_dom"/>
</dbReference>
<keyword evidence="5" id="KW-0479">Metal-binding</keyword>
<evidence type="ECO:0000256" key="6">
    <source>
        <dbReference type="ARBA" id="ARBA00022801"/>
    </source>
</evidence>
<dbReference type="Pfam" id="PF13359">
    <property type="entry name" value="DDE_Tnp_4"/>
    <property type="match status" value="1"/>
</dbReference>
<comment type="cofactor">
    <cofactor evidence="1">
        <name>a divalent metal cation</name>
        <dbReference type="ChEBI" id="CHEBI:60240"/>
    </cofactor>
</comment>
<reference evidence="9" key="1">
    <citation type="submission" date="2010-04" db="EMBL/GenBank/DDBJ databases">
        <authorList>
            <person name="Reid K.E."/>
            <person name="Liao N."/>
            <person name="Chan S."/>
            <person name="Docking R."/>
            <person name="Taylor G."/>
            <person name="Moore R."/>
            <person name="Mayo M."/>
            <person name="Munro S."/>
            <person name="King J."/>
            <person name="Yanchuk A."/>
            <person name="Holt R."/>
            <person name="Jones S."/>
            <person name="Marra M."/>
            <person name="Ritland C.E."/>
            <person name="Ritland K."/>
            <person name="Bohlmann J."/>
        </authorList>
    </citation>
    <scope>NUCLEOTIDE SEQUENCE</scope>
    <source>
        <tissue evidence="9">Bud</tissue>
    </source>
</reference>
<dbReference type="InterPro" id="IPR045249">
    <property type="entry name" value="HARBI1-like"/>
</dbReference>
<name>D5ABV0_PICSI</name>
<evidence type="ECO:0000256" key="5">
    <source>
        <dbReference type="ARBA" id="ARBA00022723"/>
    </source>
</evidence>
<dbReference type="EMBL" id="BT123716">
    <property type="protein sequence ID" value="ADE77019.1"/>
    <property type="molecule type" value="mRNA"/>
</dbReference>
<dbReference type="GO" id="GO:0005634">
    <property type="term" value="C:nucleus"/>
    <property type="evidence" value="ECO:0007669"/>
    <property type="project" value="UniProtKB-SubCell"/>
</dbReference>
<evidence type="ECO:0000256" key="2">
    <source>
        <dbReference type="ARBA" id="ARBA00004123"/>
    </source>
</evidence>
<comment type="subcellular location">
    <subcellularLocation>
        <location evidence="2">Nucleus</location>
    </subcellularLocation>
</comment>
<feature type="domain" description="DDE Tnp4" evidence="8">
    <location>
        <begin position="2"/>
        <end position="139"/>
    </location>
</feature>
<evidence type="ECO:0000256" key="4">
    <source>
        <dbReference type="ARBA" id="ARBA00022722"/>
    </source>
</evidence>
<comment type="similarity">
    <text evidence="3">Belongs to the HARBI1 family.</text>
</comment>
<accession>D5ABV0</accession>
<protein>
    <recommendedName>
        <fullName evidence="8">DDE Tnp4 domain-containing protein</fullName>
    </recommendedName>
</protein>
<evidence type="ECO:0000259" key="8">
    <source>
        <dbReference type="Pfam" id="PF13359"/>
    </source>
</evidence>
<dbReference type="GO" id="GO:0016787">
    <property type="term" value="F:hydrolase activity"/>
    <property type="evidence" value="ECO:0007669"/>
    <property type="project" value="UniProtKB-KW"/>
</dbReference>
<keyword evidence="7" id="KW-0539">Nucleus</keyword>
<dbReference type="PANTHER" id="PTHR22930">
    <property type="match status" value="1"/>
</dbReference>
<evidence type="ECO:0000256" key="7">
    <source>
        <dbReference type="ARBA" id="ARBA00023242"/>
    </source>
</evidence>
<proteinExistence type="evidence at transcript level"/>